<protein>
    <submittedName>
        <fullName evidence="2">Asparagine synthetase B family protein</fullName>
    </submittedName>
</protein>
<dbReference type="SUPFAM" id="SSF56235">
    <property type="entry name" value="N-terminal nucleophile aminohydrolases (Ntn hydrolases)"/>
    <property type="match status" value="1"/>
</dbReference>
<evidence type="ECO:0000259" key="1">
    <source>
        <dbReference type="PROSITE" id="PS51278"/>
    </source>
</evidence>
<accession>A0ABD6DCK6</accession>
<dbReference type="PANTHER" id="PTHR43284:SF1">
    <property type="entry name" value="ASPARAGINE SYNTHETASE"/>
    <property type="match status" value="1"/>
</dbReference>
<dbReference type="InterPro" id="IPR033738">
    <property type="entry name" value="AsnB_N"/>
</dbReference>
<dbReference type="CDD" id="cd00712">
    <property type="entry name" value="AsnB"/>
    <property type="match status" value="1"/>
</dbReference>
<sequence>MISRASGCSVVFNGEIFNFKSLRERLSCMGHRFSSQSDTEVLLASYDQWGEGCLDYLDGMFSFAIYDPNNNLIFIARDRAGEKPLFYSWNAGSFYFASELKALFPFNEISRRIDPFSLECFLSFGYVPGSNCLVRGVKKLPPAHRMILRLSTMDLDVRRYWAVPASPDLESDIH</sequence>
<proteinExistence type="predicted"/>
<dbReference type="InterPro" id="IPR017932">
    <property type="entry name" value="GATase_2_dom"/>
</dbReference>
<feature type="domain" description="Glutamine amidotransferase type-2" evidence="1">
    <location>
        <begin position="1"/>
        <end position="151"/>
    </location>
</feature>
<evidence type="ECO:0000313" key="3">
    <source>
        <dbReference type="Proteomes" id="UP001597052"/>
    </source>
</evidence>
<reference evidence="2 3" key="1">
    <citation type="journal article" date="2019" name="Int. J. Syst. Evol. Microbiol.">
        <title>The Global Catalogue of Microorganisms (GCM) 10K type strain sequencing project: providing services to taxonomists for standard genome sequencing and annotation.</title>
        <authorList>
            <consortium name="The Broad Institute Genomics Platform"/>
            <consortium name="The Broad Institute Genome Sequencing Center for Infectious Disease"/>
            <person name="Wu L."/>
            <person name="Ma J."/>
        </authorList>
    </citation>
    <scope>NUCLEOTIDE SEQUENCE [LARGE SCALE GENOMIC DNA]</scope>
    <source>
        <strain evidence="2 3">CGMCC 1.10593</strain>
    </source>
</reference>
<feature type="non-terminal residue" evidence="2">
    <location>
        <position position="174"/>
    </location>
</feature>
<dbReference type="InterPro" id="IPR051786">
    <property type="entry name" value="ASN_synthetase/amidase"/>
</dbReference>
<dbReference type="Proteomes" id="UP001597052">
    <property type="component" value="Unassembled WGS sequence"/>
</dbReference>
<comment type="caution">
    <text evidence="2">The sequence shown here is derived from an EMBL/GenBank/DDBJ whole genome shotgun (WGS) entry which is preliminary data.</text>
</comment>
<keyword evidence="3" id="KW-1185">Reference proteome</keyword>
<evidence type="ECO:0000313" key="2">
    <source>
        <dbReference type="EMBL" id="MFD1644055.1"/>
    </source>
</evidence>
<name>A0ABD6DCK6_9EURY</name>
<dbReference type="EMBL" id="JBHUDM010000045">
    <property type="protein sequence ID" value="MFD1644055.1"/>
    <property type="molecule type" value="Genomic_DNA"/>
</dbReference>
<gene>
    <name evidence="2" type="ORF">ACFSBW_19765</name>
</gene>
<dbReference type="InterPro" id="IPR029055">
    <property type="entry name" value="Ntn_hydrolases_N"/>
</dbReference>
<dbReference type="PANTHER" id="PTHR43284">
    <property type="entry name" value="ASPARAGINE SYNTHETASE (GLUTAMINE-HYDROLYZING)"/>
    <property type="match status" value="1"/>
</dbReference>
<dbReference type="RefSeq" id="WP_379827795.1">
    <property type="nucleotide sequence ID" value="NZ_JBHUDM010000045.1"/>
</dbReference>
<dbReference type="Pfam" id="PF13537">
    <property type="entry name" value="GATase_7"/>
    <property type="match status" value="1"/>
</dbReference>
<dbReference type="PROSITE" id="PS51278">
    <property type="entry name" value="GATASE_TYPE_2"/>
    <property type="match status" value="1"/>
</dbReference>
<organism evidence="2 3">
    <name type="scientific">Halohasta litorea</name>
    <dbReference type="NCBI Taxonomy" id="869891"/>
    <lineage>
        <taxon>Archaea</taxon>
        <taxon>Methanobacteriati</taxon>
        <taxon>Methanobacteriota</taxon>
        <taxon>Stenosarchaea group</taxon>
        <taxon>Halobacteria</taxon>
        <taxon>Halobacteriales</taxon>
        <taxon>Haloferacaceae</taxon>
        <taxon>Halohasta</taxon>
    </lineage>
</organism>
<dbReference type="Gene3D" id="3.60.20.10">
    <property type="entry name" value="Glutamine Phosphoribosylpyrophosphate, subunit 1, domain 1"/>
    <property type="match status" value="1"/>
</dbReference>
<dbReference type="AlphaFoldDB" id="A0ABD6DCK6"/>